<evidence type="ECO:0000313" key="2">
    <source>
        <dbReference type="Proteomes" id="UP000676456"/>
    </source>
</evidence>
<organism evidence="1 2">
    <name type="scientific">Lederbergia citrea</name>
    <dbReference type="NCBI Taxonomy" id="2833581"/>
    <lineage>
        <taxon>Bacteria</taxon>
        <taxon>Bacillati</taxon>
        <taxon>Bacillota</taxon>
        <taxon>Bacilli</taxon>
        <taxon>Bacillales</taxon>
        <taxon>Bacillaceae</taxon>
        <taxon>Lederbergia</taxon>
    </lineage>
</organism>
<keyword evidence="2" id="KW-1185">Reference proteome</keyword>
<proteinExistence type="predicted"/>
<dbReference type="Proteomes" id="UP000676456">
    <property type="component" value="Unassembled WGS sequence"/>
</dbReference>
<reference evidence="1 2" key="1">
    <citation type="submission" date="2021-05" db="EMBL/GenBank/DDBJ databases">
        <title>Novel Bacillus species.</title>
        <authorList>
            <person name="Liu G."/>
        </authorList>
    </citation>
    <scope>NUCLEOTIDE SEQUENCE [LARGE SCALE GENOMIC DNA]</scope>
    <source>
        <strain evidence="1 2">FJAT-49682</strain>
    </source>
</reference>
<sequence>MDDLERLSVFVDRGDAFLSIEDCLNEEGSGLLFNAIQTTTKAPINAVSTSVFMRRYGFFITAQLHLLCVHNLRWTGPLSDIQLIENEDLLQFSIASVHFKEARIEQRREDLFYILNTYGHPIVEYMSRRGKISKLILWENIWGYVLWIYSQLLKDETVKAQADADLDMLLQDDLWKPAMRRSPFKQYIKNESAIDAMDNYKRTTCCLLKEIPGTSKCPYCPLAR</sequence>
<dbReference type="EMBL" id="JAGYPN010000003">
    <property type="protein sequence ID" value="MBS4223946.1"/>
    <property type="molecule type" value="Genomic_DNA"/>
</dbReference>
<name>A0A942URX8_9BACI</name>
<comment type="caution">
    <text evidence="1">The sequence shown here is derived from an EMBL/GenBank/DDBJ whole genome shotgun (WGS) entry which is preliminary data.</text>
</comment>
<dbReference type="AlphaFoldDB" id="A0A942URX8"/>
<gene>
    <name evidence="1" type="ORF">KHA91_14480</name>
</gene>
<evidence type="ECO:0000313" key="1">
    <source>
        <dbReference type="EMBL" id="MBS4223946.1"/>
    </source>
</evidence>
<accession>A0A942URX8</accession>
<evidence type="ECO:0008006" key="3">
    <source>
        <dbReference type="Google" id="ProtNLM"/>
    </source>
</evidence>
<protein>
    <recommendedName>
        <fullName evidence="3">Aerobactin siderophore biosynthesis IucA/IucC-like C-terminal domain-containing protein</fullName>
    </recommendedName>
</protein>